<evidence type="ECO:0000313" key="3">
    <source>
        <dbReference type="EMBL" id="CBX31414.1"/>
    </source>
</evidence>
<organism evidence="3">
    <name type="scientific">uncultured Desulfobacterium sp</name>
    <dbReference type="NCBI Taxonomy" id="201089"/>
    <lineage>
        <taxon>Bacteria</taxon>
        <taxon>Pseudomonadati</taxon>
        <taxon>Thermodesulfobacteriota</taxon>
        <taxon>Desulfobacteria</taxon>
        <taxon>Desulfobacterales</taxon>
        <taxon>Desulfobacteriaceae</taxon>
        <taxon>Desulfobacterium</taxon>
        <taxon>environmental samples</taxon>
    </lineage>
</organism>
<dbReference type="SUPFAM" id="SSF143120">
    <property type="entry name" value="YefM-like"/>
    <property type="match status" value="1"/>
</dbReference>
<accession>E1YJG0</accession>
<dbReference type="Gene3D" id="3.40.1620.10">
    <property type="entry name" value="YefM-like domain"/>
    <property type="match status" value="1"/>
</dbReference>
<dbReference type="EMBL" id="FR695877">
    <property type="protein sequence ID" value="CBX31414.1"/>
    <property type="molecule type" value="Genomic_DNA"/>
</dbReference>
<name>E1YJG0_9BACT</name>
<dbReference type="InterPro" id="IPR006442">
    <property type="entry name" value="Antitoxin_Phd/YefM"/>
</dbReference>
<comment type="function">
    <text evidence="2">Antitoxin component of a type II toxin-antitoxin (TA) system.</text>
</comment>
<proteinExistence type="inferred from homology"/>
<dbReference type="NCBIfam" id="TIGR01552">
    <property type="entry name" value="phd_fam"/>
    <property type="match status" value="1"/>
</dbReference>
<dbReference type="InterPro" id="IPR036165">
    <property type="entry name" value="YefM-like_sf"/>
</dbReference>
<evidence type="ECO:0000256" key="1">
    <source>
        <dbReference type="ARBA" id="ARBA00009981"/>
    </source>
</evidence>
<evidence type="ECO:0000256" key="2">
    <source>
        <dbReference type="RuleBase" id="RU362080"/>
    </source>
</evidence>
<comment type="similarity">
    <text evidence="1 2">Belongs to the phD/YefM antitoxin family.</text>
</comment>
<protein>
    <recommendedName>
        <fullName evidence="2">Antitoxin</fullName>
    </recommendedName>
</protein>
<dbReference type="Pfam" id="PF02604">
    <property type="entry name" value="PhdYeFM_antitox"/>
    <property type="match status" value="1"/>
</dbReference>
<gene>
    <name evidence="3" type="ORF">N47_E49260</name>
</gene>
<dbReference type="AlphaFoldDB" id="E1YJG0"/>
<sequence>MEERYTIVDAKNKLTSIIHSVETGKAVKLTRHGRPVAVLLSIKDYQRLSRKREGFCNALNSWRNNLLKEGIVVTGEEFDGVRDNSSGRDVDLLC</sequence>
<reference evidence="3" key="1">
    <citation type="journal article" date="2011" name="Environ. Microbiol.">
        <title>Genomic insights into the metabolic potential of the polycyclic aromatic hydrocarbon degrading sulfate-reducing Deltaproteobacterium N47.</title>
        <authorList>
            <person name="Bergmann F."/>
            <person name="Selesi D."/>
            <person name="Weinmaier T."/>
            <person name="Tischler P."/>
            <person name="Rattei T."/>
            <person name="Meckenstock R.U."/>
        </authorList>
    </citation>
    <scope>NUCLEOTIDE SEQUENCE</scope>
</reference>